<dbReference type="AlphaFoldDB" id="A0A1F2PJX4"/>
<dbReference type="Proteomes" id="UP001163550">
    <property type="component" value="Chromosome"/>
</dbReference>
<accession>A0A1F2PJX4</accession>
<organism evidence="2 5">
    <name type="scientific">Acetobacterium wieringae</name>
    <dbReference type="NCBI Taxonomy" id="52694"/>
    <lineage>
        <taxon>Bacteria</taxon>
        <taxon>Bacillati</taxon>
        <taxon>Bacillota</taxon>
        <taxon>Clostridia</taxon>
        <taxon>Eubacteriales</taxon>
        <taxon>Eubacteriaceae</taxon>
        <taxon>Acetobacterium</taxon>
    </lineage>
</organism>
<dbReference type="EMBL" id="CP087994">
    <property type="protein sequence ID" value="UYO63853.1"/>
    <property type="molecule type" value="Genomic_DNA"/>
</dbReference>
<evidence type="ECO:0000256" key="1">
    <source>
        <dbReference type="SAM" id="Coils"/>
    </source>
</evidence>
<sequence>MKKFQFHLGKLLSYKDQNLENEMMILGGLTRQLSEEMDKQLDLEDQLEKSRKNYERDMAASITATACQVYLHYMSFLKEQIQIVEKRIDEITEKIDVQIEVVKNLKLETRSLEIVKENRYDEYKKEIVKENEKQMEEFITTSKIMNEEP</sequence>
<evidence type="ECO:0000313" key="3">
    <source>
        <dbReference type="EMBL" id="TYC85986.1"/>
    </source>
</evidence>
<dbReference type="EMBL" id="VSLA01000013">
    <property type="protein sequence ID" value="TYC85986.1"/>
    <property type="molecule type" value="Genomic_DNA"/>
</dbReference>
<reference evidence="2 5" key="1">
    <citation type="submission" date="2015-09" db="EMBL/GenBank/DDBJ databases">
        <title>Genome sequence of Acetobacterium wieringae DSM 1911.</title>
        <authorList>
            <person name="Poehlein A."/>
            <person name="Bengelsdorf F.R."/>
            <person name="Schiel-Bengelsdorf B."/>
            <person name="Duerre P."/>
            <person name="Daniel R."/>
        </authorList>
    </citation>
    <scope>NUCLEOTIDE SEQUENCE [LARGE SCALE GENOMIC DNA]</scope>
    <source>
        <strain evidence="2 5">DSM 1911</strain>
    </source>
</reference>
<keyword evidence="7" id="KW-1185">Reference proteome</keyword>
<evidence type="ECO:0000313" key="2">
    <source>
        <dbReference type="EMBL" id="OFV71679.1"/>
    </source>
</evidence>
<dbReference type="RefSeq" id="WP_070370152.1">
    <property type="nucleotide sequence ID" value="NZ_CABIIK010000045.1"/>
</dbReference>
<evidence type="ECO:0000313" key="5">
    <source>
        <dbReference type="Proteomes" id="UP000176244"/>
    </source>
</evidence>
<gene>
    <name evidence="2" type="ORF">ACWI_08040</name>
    <name evidence="3" type="ORF">FXB42_09015</name>
    <name evidence="4" type="ORF">LNN31_05325</name>
</gene>
<keyword evidence="2" id="KW-0966">Cell projection</keyword>
<dbReference type="InterPro" id="IPR053716">
    <property type="entry name" value="Flag_assembly_chemotaxis_eff"/>
</dbReference>
<feature type="coiled-coil region" evidence="1">
    <location>
        <begin position="33"/>
        <end position="108"/>
    </location>
</feature>
<reference evidence="4" key="3">
    <citation type="submission" date="2021-11" db="EMBL/GenBank/DDBJ databases">
        <title>Isoprene-degrading acetogen.</title>
        <authorList>
            <person name="Yang Y."/>
            <person name="Jin H."/>
            <person name="Yan J."/>
        </authorList>
    </citation>
    <scope>NUCLEOTIDE SEQUENCE</scope>
    <source>
        <strain evidence="4">Berkeley</strain>
    </source>
</reference>
<protein>
    <submittedName>
        <fullName evidence="4">Flagellar FliJ family protein</fullName>
    </submittedName>
    <submittedName>
        <fullName evidence="2">Flagellar FliJ protein</fullName>
    </submittedName>
</protein>
<dbReference type="EMBL" id="LKEU01000017">
    <property type="protein sequence ID" value="OFV71679.1"/>
    <property type="molecule type" value="Genomic_DNA"/>
</dbReference>
<reference evidence="3 6" key="2">
    <citation type="submission" date="2019-08" db="EMBL/GenBank/DDBJ databases">
        <title>Isolation and enrichment of carboxydotrophic bacteria from anaerobic sludge for the production of bio-based chemicals from syngas.</title>
        <authorList>
            <person name="Antares A.L."/>
            <person name="Moreira J."/>
            <person name="Diender M."/>
            <person name="Parshina S.N."/>
            <person name="Stams A.J.M."/>
            <person name="Alves M."/>
            <person name="Alves J.I."/>
            <person name="Sousa D.Z."/>
        </authorList>
    </citation>
    <scope>NUCLEOTIDE SEQUENCE [LARGE SCALE GENOMIC DNA]</scope>
    <source>
        <strain evidence="3 6">JM</strain>
    </source>
</reference>
<dbReference type="Proteomes" id="UP000176244">
    <property type="component" value="Unassembled WGS sequence"/>
</dbReference>
<evidence type="ECO:0000313" key="7">
    <source>
        <dbReference type="Proteomes" id="UP001163550"/>
    </source>
</evidence>
<dbReference type="OrthoDB" id="2087173at2"/>
<keyword evidence="2" id="KW-0282">Flagellum</keyword>
<dbReference type="Proteomes" id="UP000322619">
    <property type="component" value="Unassembled WGS sequence"/>
</dbReference>
<keyword evidence="1" id="KW-0175">Coiled coil</keyword>
<dbReference type="Gene3D" id="1.10.287.1700">
    <property type="match status" value="1"/>
</dbReference>
<keyword evidence="2" id="KW-0969">Cilium</keyword>
<proteinExistence type="predicted"/>
<dbReference type="STRING" id="52694.ACWI_08040"/>
<evidence type="ECO:0000313" key="6">
    <source>
        <dbReference type="Proteomes" id="UP000322619"/>
    </source>
</evidence>
<name>A0A1F2PJX4_9FIRM</name>
<evidence type="ECO:0000313" key="4">
    <source>
        <dbReference type="EMBL" id="UYO63853.1"/>
    </source>
</evidence>